<feature type="compositionally biased region" description="Low complexity" evidence="2">
    <location>
        <begin position="236"/>
        <end position="278"/>
    </location>
</feature>
<dbReference type="PROSITE" id="PS50994">
    <property type="entry name" value="INTEGRASE"/>
    <property type="match status" value="1"/>
</dbReference>
<dbReference type="PANTHER" id="PTHR47481:SF22">
    <property type="entry name" value="RETROTRANSPOSON GAG DOMAIN-CONTAINING PROTEIN"/>
    <property type="match status" value="1"/>
</dbReference>
<dbReference type="OrthoDB" id="1737296at2759"/>
<dbReference type="Gene3D" id="3.30.420.10">
    <property type="entry name" value="Ribonuclease H-like superfamily/Ribonuclease H"/>
    <property type="match status" value="1"/>
</dbReference>
<dbReference type="AlphaFoldDB" id="A0A6D2IW62"/>
<evidence type="ECO:0008006" key="7">
    <source>
        <dbReference type="Google" id="ProtNLM"/>
    </source>
</evidence>
<comment type="caution">
    <text evidence="5">The sequence shown here is derived from an EMBL/GenBank/DDBJ whole genome shotgun (WGS) entry which is preliminary data.</text>
</comment>
<dbReference type="Pfam" id="PF00665">
    <property type="entry name" value="rve"/>
    <property type="match status" value="1"/>
</dbReference>
<feature type="region of interest" description="Disordered" evidence="2">
    <location>
        <begin position="231"/>
        <end position="284"/>
    </location>
</feature>
<accession>A0A6D2IW62</accession>
<evidence type="ECO:0000256" key="1">
    <source>
        <dbReference type="PROSITE-ProRule" id="PRU00047"/>
    </source>
</evidence>
<dbReference type="GO" id="GO:0015074">
    <property type="term" value="P:DNA integration"/>
    <property type="evidence" value="ECO:0007669"/>
    <property type="project" value="InterPro"/>
</dbReference>
<dbReference type="SUPFAM" id="SSF57756">
    <property type="entry name" value="Retrovirus zinc finger-like domains"/>
    <property type="match status" value="1"/>
</dbReference>
<protein>
    <recommendedName>
        <fullName evidence="7">Integrase catalytic domain-containing protein</fullName>
    </recommendedName>
</protein>
<feature type="domain" description="Integrase catalytic" evidence="4">
    <location>
        <begin position="361"/>
        <end position="538"/>
    </location>
</feature>
<keyword evidence="1" id="KW-0862">Zinc</keyword>
<keyword evidence="1" id="KW-0479">Metal-binding</keyword>
<evidence type="ECO:0000313" key="5">
    <source>
        <dbReference type="EMBL" id="CAA7033437.1"/>
    </source>
</evidence>
<evidence type="ECO:0000259" key="3">
    <source>
        <dbReference type="PROSITE" id="PS50158"/>
    </source>
</evidence>
<evidence type="ECO:0000313" key="6">
    <source>
        <dbReference type="Proteomes" id="UP000467841"/>
    </source>
</evidence>
<dbReference type="InterPro" id="IPR001584">
    <property type="entry name" value="Integrase_cat-core"/>
</dbReference>
<dbReference type="GO" id="GO:0003676">
    <property type="term" value="F:nucleic acid binding"/>
    <property type="evidence" value="ECO:0007669"/>
    <property type="project" value="InterPro"/>
</dbReference>
<feature type="domain" description="CCHC-type" evidence="3">
    <location>
        <begin position="289"/>
        <end position="305"/>
    </location>
</feature>
<dbReference type="InterPro" id="IPR001878">
    <property type="entry name" value="Znf_CCHC"/>
</dbReference>
<keyword evidence="1" id="KW-0863">Zinc-finger</keyword>
<gene>
    <name evidence="5" type="ORF">MERR_LOCUS20672</name>
</gene>
<dbReference type="EMBL" id="CACVBM020001131">
    <property type="protein sequence ID" value="CAA7033437.1"/>
    <property type="molecule type" value="Genomic_DNA"/>
</dbReference>
<proteinExistence type="predicted"/>
<dbReference type="Proteomes" id="UP000467841">
    <property type="component" value="Unassembled WGS sequence"/>
</dbReference>
<dbReference type="InterPro" id="IPR036397">
    <property type="entry name" value="RNaseH_sf"/>
</dbReference>
<dbReference type="InterPro" id="IPR057670">
    <property type="entry name" value="SH3_retrovirus"/>
</dbReference>
<evidence type="ECO:0000256" key="2">
    <source>
        <dbReference type="SAM" id="MobiDB-lite"/>
    </source>
</evidence>
<dbReference type="Pfam" id="PF14223">
    <property type="entry name" value="Retrotran_gag_2"/>
    <property type="match status" value="1"/>
</dbReference>
<keyword evidence="6" id="KW-1185">Reference proteome</keyword>
<dbReference type="GO" id="GO:0008270">
    <property type="term" value="F:zinc ion binding"/>
    <property type="evidence" value="ECO:0007669"/>
    <property type="project" value="UniProtKB-KW"/>
</dbReference>
<dbReference type="SUPFAM" id="SSF53098">
    <property type="entry name" value="Ribonuclease H-like"/>
    <property type="match status" value="1"/>
</dbReference>
<evidence type="ECO:0000259" key="4">
    <source>
        <dbReference type="PROSITE" id="PS50994"/>
    </source>
</evidence>
<name>A0A6D2IW62_9BRAS</name>
<dbReference type="InterPro" id="IPR036875">
    <property type="entry name" value="Znf_CCHC_sf"/>
</dbReference>
<dbReference type="Pfam" id="PF25597">
    <property type="entry name" value="SH3_retrovirus"/>
    <property type="match status" value="1"/>
</dbReference>
<dbReference type="InterPro" id="IPR012337">
    <property type="entry name" value="RNaseH-like_sf"/>
</dbReference>
<dbReference type="PROSITE" id="PS50158">
    <property type="entry name" value="ZF_CCHC"/>
    <property type="match status" value="1"/>
</dbReference>
<dbReference type="PANTHER" id="PTHR47481">
    <property type="match status" value="1"/>
</dbReference>
<sequence>MGSTQTSSNDTVIVFTTPSLHNVNMTNVTKLTASNFLMWSRQVHALLDGYDLAGYVDGSMEIPPSTLTANDVTTVNPAYTLWKRQDKLIYSALLGAIMVSIQPILSTTTTSAQIWDTLSATYAKPSRGHVKQLKQQVKQWTKGKMSIDAYVQGFTTRFDQLALLGKAIDREDQIEYVLEGLPEEYKQVVDQIEGREVTPSLTEVHEKLINFEVKLQSKTPPAANLPITANAVDFRGPNNNNSHGNRSNPRNNYQGQQRNNNNNRNSQTWQQQQFSNRSDQNTQRGYQGRCQICGVHGHSARRCPQLPLPGSYNNNSRPVSMPTSSWQPRANMAVAQPYNPNNWVIDSGATHHLTTDLNNLALHQPYTGGEEVTIADGSALSISHTDVWTSPVLSVDNFKYYLIFVDHFTRYTWFYPLRFKSQVKETFVAFKALVEKRFQCTICNLYSDNGGEFIALRSFLTSHGASHLTSLPHTPEHNGVAERKHRHIVETGLTLLHQASIPTTYWTYAFSTAVYLINRLPTPVIAHQSPYEKLFQQSPNYTKLRVFGSLCFPWLRPYTTNKLESRSSPCTFLGYSLSQSAYLCLDASTGRIYTSRHVQFVESEFPLSLT</sequence>
<organism evidence="5 6">
    <name type="scientific">Microthlaspi erraticum</name>
    <dbReference type="NCBI Taxonomy" id="1685480"/>
    <lineage>
        <taxon>Eukaryota</taxon>
        <taxon>Viridiplantae</taxon>
        <taxon>Streptophyta</taxon>
        <taxon>Embryophyta</taxon>
        <taxon>Tracheophyta</taxon>
        <taxon>Spermatophyta</taxon>
        <taxon>Magnoliopsida</taxon>
        <taxon>eudicotyledons</taxon>
        <taxon>Gunneridae</taxon>
        <taxon>Pentapetalae</taxon>
        <taxon>rosids</taxon>
        <taxon>malvids</taxon>
        <taxon>Brassicales</taxon>
        <taxon>Brassicaceae</taxon>
        <taxon>Coluteocarpeae</taxon>
        <taxon>Microthlaspi</taxon>
    </lineage>
</organism>
<reference evidence="5" key="1">
    <citation type="submission" date="2020-01" db="EMBL/GenBank/DDBJ databases">
        <authorList>
            <person name="Mishra B."/>
        </authorList>
    </citation>
    <scope>NUCLEOTIDE SEQUENCE [LARGE SCALE GENOMIC DNA]</scope>
</reference>